<evidence type="ECO:0000313" key="2">
    <source>
        <dbReference type="EMBL" id="ARQ98022.1"/>
    </source>
</evidence>
<keyword evidence="1" id="KW-0812">Transmembrane</keyword>
<sequence length="205" mass="22315">MILFKIFKSGFIAALLSLGAYGVVIDNANIISEAVEIKLNLIGEELKSKTGVSLDLLTISDLNGSTLENAASSHISNLKPPYIVLAILPKDFSSKAGKLDIFASNDALELFDKEAVLSPFPQIGSIIPLLTQNKGKDIYNSSMLNGYADIADRVANSKNITLETSIGSQNRDTINIFRYLIYGTIILVLIVLFMRKFKKANNAKS</sequence>
<evidence type="ECO:0000256" key="1">
    <source>
        <dbReference type="SAM" id="Phobius"/>
    </source>
</evidence>
<dbReference type="AlphaFoldDB" id="A0A1X9SP53"/>
<name>A0A1X9SP53_9BACT</name>
<keyword evidence="1" id="KW-1133">Transmembrane helix</keyword>
<dbReference type="RefSeq" id="WP_167368945.1">
    <property type="nucleotide sequence ID" value="NZ_CP015578.1"/>
</dbReference>
<feature type="transmembrane region" description="Helical" evidence="1">
    <location>
        <begin position="176"/>
        <end position="194"/>
    </location>
</feature>
<keyword evidence="1" id="KW-0472">Membrane</keyword>
<dbReference type="EMBL" id="CP015578">
    <property type="protein sequence ID" value="ARQ98022.1"/>
    <property type="molecule type" value="Genomic_DNA"/>
</dbReference>
<reference evidence="3" key="1">
    <citation type="journal article" date="2017" name="Genome Biol. Evol.">
        <title>Comparative Genomic Analysis Identifies a Campylobacter Clade Deficient in Selenium Metabolism.</title>
        <authorList>
            <person name="Miller W.G."/>
            <person name="Yee E."/>
            <person name="Lopes B.S."/>
            <person name="Chapman M.H."/>
            <person name="Huynh S."/>
            <person name="Bono J.L."/>
            <person name="Parker C.T."/>
            <person name="Strachan N.J.C."/>
            <person name="Forbes K.J."/>
        </authorList>
    </citation>
    <scope>NUCLEOTIDE SEQUENCE [LARGE SCALE GENOMIC DNA]</scope>
    <source>
        <strain evidence="3">NCTC 13004</strain>
    </source>
</reference>
<accession>A0A1X9SP53</accession>
<organism evidence="2 3">
    <name type="scientific">Campylobacter lanienae NCTC 13004</name>
    <dbReference type="NCBI Taxonomy" id="1031753"/>
    <lineage>
        <taxon>Bacteria</taxon>
        <taxon>Pseudomonadati</taxon>
        <taxon>Campylobacterota</taxon>
        <taxon>Epsilonproteobacteria</taxon>
        <taxon>Campylobacterales</taxon>
        <taxon>Campylobacteraceae</taxon>
        <taxon>Campylobacter</taxon>
    </lineage>
</organism>
<dbReference type="GeneID" id="46921766"/>
<dbReference type="Proteomes" id="UP000202031">
    <property type="component" value="Chromosome"/>
</dbReference>
<proteinExistence type="predicted"/>
<evidence type="ECO:0000313" key="3">
    <source>
        <dbReference type="Proteomes" id="UP000202031"/>
    </source>
</evidence>
<protein>
    <submittedName>
        <fullName evidence="2">Putative membrane protein</fullName>
    </submittedName>
</protein>
<reference evidence="3" key="2">
    <citation type="journal article" date="2017" name="Genome Biol. Evol.">
        <title>Comparative genomic analysis identifies a Campylobacter clade deficient in selenium metabolism.</title>
        <authorList>
            <person name="Miller W.G."/>
            <person name="Yee E."/>
            <person name="Lopes B.S."/>
            <person name="Chapman M.H."/>
            <person name="Huynh S."/>
            <person name="Bono J.L."/>
            <person name="Parker C.T."/>
            <person name="Strachan N.J.C."/>
            <person name="Forbes K.J."/>
        </authorList>
    </citation>
    <scope>NUCLEOTIDE SEQUENCE [LARGE SCALE GENOMIC DNA]</scope>
    <source>
        <strain evidence="3">NCTC 13004</strain>
    </source>
</reference>
<gene>
    <name evidence="2" type="ORF">CLAN_1299</name>
</gene>
<dbReference type="KEGG" id="clx:CLAN_1299"/>